<dbReference type="GO" id="GO:0015297">
    <property type="term" value="F:antiporter activity"/>
    <property type="evidence" value="ECO:0007669"/>
    <property type="project" value="InterPro"/>
</dbReference>
<reference evidence="1" key="1">
    <citation type="submission" date="2017-06" db="EMBL/GenBank/DDBJ databases">
        <title>Genome sequencing of pathogenic and non-pathogenic strains within Bisgaard taxon 40.</title>
        <authorList>
            <person name="Ladner J.T."/>
            <person name="Lovett S.P."/>
            <person name="Koroleva G."/>
            <person name="Lorch J.M."/>
        </authorList>
    </citation>
    <scope>NUCLEOTIDE SEQUENCE</scope>
    <source>
        <strain evidence="1">27576-1-I1</strain>
    </source>
</reference>
<dbReference type="AlphaFoldDB" id="A0A8D4IZX9"/>
<dbReference type="Pfam" id="PF01554">
    <property type="entry name" value="MatE"/>
    <property type="match status" value="1"/>
</dbReference>
<dbReference type="GO" id="GO:0016020">
    <property type="term" value="C:membrane"/>
    <property type="evidence" value="ECO:0007669"/>
    <property type="project" value="InterPro"/>
</dbReference>
<accession>A0A8D4IZX9</accession>
<dbReference type="InterPro" id="IPR002528">
    <property type="entry name" value="MATE_fam"/>
</dbReference>
<evidence type="ECO:0000313" key="1">
    <source>
        <dbReference type="EMBL" id="QDJ14957.1"/>
    </source>
</evidence>
<proteinExistence type="predicted"/>
<dbReference type="EMBL" id="CP022011">
    <property type="protein sequence ID" value="QDJ14957.1"/>
    <property type="molecule type" value="Genomic_DNA"/>
</dbReference>
<dbReference type="RefSeq" id="WP_261920523.1">
    <property type="nucleotide sequence ID" value="NZ_CP022011.1"/>
</dbReference>
<sequence>MMTLSSNYKDIIKQSLFISSSRLILLLIPAICLSVISSKSLSAVGDYTLANQYIQILVIILISINIGSNIIISRNLESYDTTNKIVSYLFIFSLILTLFFFAISYFLFKKKVFYITNIFLIGIPFVSINLVLSSILEAYKKTKLSLYISILSLFLTLILCLFISFFDISDYGLYIAAVISFVRIFQCFISIFFIKKYFKIKLFFSYKREDFFLIKEMFSFGISELLTSILFTFSIFASFYYLSYLNMDVNYLGVSFTYKNLISILFLGFCISYSIFFSKNANILICRESLIVLICFYLFVYILLYFSTDLISYLFNKKNFLDISKYLHLSQLIVLFDSVGLFLVFHLRINNIKIIPPLLRLAFVFIGTPLGIYLSMKNNDAYHYLIGIMFGNIIFTVMIYFYYFYLISVKKSKLNLIDNQNFYK</sequence>
<evidence type="ECO:0000313" key="2">
    <source>
        <dbReference type="Proteomes" id="UP000955338"/>
    </source>
</evidence>
<keyword evidence="2" id="KW-1185">Reference proteome</keyword>
<organism evidence="1 2">
    <name type="scientific">Mergibacter septicus</name>
    <dbReference type="NCBI Taxonomy" id="221402"/>
    <lineage>
        <taxon>Bacteria</taxon>
        <taxon>Pseudomonadati</taxon>
        <taxon>Pseudomonadota</taxon>
        <taxon>Gammaproteobacteria</taxon>
        <taxon>Pasteurellales</taxon>
        <taxon>Pasteurellaceae</taxon>
        <taxon>Mergibacter</taxon>
    </lineage>
</organism>
<dbReference type="GO" id="GO:0042910">
    <property type="term" value="F:xenobiotic transmembrane transporter activity"/>
    <property type="evidence" value="ECO:0007669"/>
    <property type="project" value="InterPro"/>
</dbReference>
<gene>
    <name evidence="1" type="ORF">CEP48_05740</name>
</gene>
<protein>
    <submittedName>
        <fullName evidence="1">Uncharacterized protein</fullName>
    </submittedName>
</protein>
<dbReference type="Proteomes" id="UP000955338">
    <property type="component" value="Chromosome"/>
</dbReference>
<name>A0A8D4IZX9_9PAST</name>